<dbReference type="InterPro" id="IPR007235">
    <property type="entry name" value="Glyco_trans_28_C"/>
</dbReference>
<dbReference type="GO" id="GO:0031969">
    <property type="term" value="C:chloroplast membrane"/>
    <property type="evidence" value="ECO:0007669"/>
    <property type="project" value="UniProtKB-SubCell"/>
</dbReference>
<keyword evidence="9" id="KW-1185">Reference proteome</keyword>
<feature type="domain" description="Glycosyl transferase family 28 C-terminal" evidence="6">
    <location>
        <begin position="341"/>
        <end position="437"/>
    </location>
</feature>
<dbReference type="GO" id="GO:0009247">
    <property type="term" value="P:glycolipid biosynthetic process"/>
    <property type="evidence" value="ECO:0007669"/>
    <property type="project" value="InterPro"/>
</dbReference>
<dbReference type="Pfam" id="PF04101">
    <property type="entry name" value="Glyco_tran_28_C"/>
    <property type="match status" value="1"/>
</dbReference>
<dbReference type="InterPro" id="IPR050519">
    <property type="entry name" value="Glycosyltransf_28_UgtP"/>
</dbReference>
<name>A0AAP0ERL8_9MAGN</name>
<accession>A0AAP0ERL8</accession>
<dbReference type="GO" id="GO:0046509">
    <property type="term" value="F:1,2-diacylglycerol 3-beta-galactosyltransferase activity"/>
    <property type="evidence" value="ECO:0007669"/>
    <property type="project" value="UniProtKB-EC"/>
</dbReference>
<dbReference type="Gene3D" id="3.40.50.2000">
    <property type="entry name" value="Glycogen Phosphorylase B"/>
    <property type="match status" value="1"/>
</dbReference>
<evidence type="ECO:0000259" key="7">
    <source>
        <dbReference type="Pfam" id="PF06925"/>
    </source>
</evidence>
<dbReference type="InterPro" id="IPR009695">
    <property type="entry name" value="Diacylglyc_glucosyltr_N"/>
</dbReference>
<keyword evidence="4" id="KW-0808">Transferase</keyword>
<dbReference type="EC" id="2.4.1.46" evidence="2"/>
<comment type="similarity">
    <text evidence="1">Belongs to the glycosyltransferase 28 family.</text>
</comment>
<comment type="subcellular location">
    <subcellularLocation>
        <location evidence="5">Plastid</location>
        <location evidence="5">Chloroplast membrane</location>
    </subcellularLocation>
</comment>
<dbReference type="Proteomes" id="UP001420932">
    <property type="component" value="Unassembled WGS sequence"/>
</dbReference>
<gene>
    <name evidence="8" type="ORF">Syun_025156</name>
</gene>
<reference evidence="8 9" key="1">
    <citation type="submission" date="2024-01" db="EMBL/GenBank/DDBJ databases">
        <title>Genome assemblies of Stephania.</title>
        <authorList>
            <person name="Yang L."/>
        </authorList>
    </citation>
    <scope>NUCLEOTIDE SEQUENCE [LARGE SCALE GENOMIC DNA]</scope>
    <source>
        <strain evidence="8">YNDBR</strain>
        <tissue evidence="8">Leaf</tissue>
    </source>
</reference>
<evidence type="ECO:0000256" key="2">
    <source>
        <dbReference type="ARBA" id="ARBA00012615"/>
    </source>
</evidence>
<evidence type="ECO:0000313" key="9">
    <source>
        <dbReference type="Proteomes" id="UP001420932"/>
    </source>
</evidence>
<dbReference type="Pfam" id="PF06925">
    <property type="entry name" value="MGDG_synth"/>
    <property type="match status" value="1"/>
</dbReference>
<proteinExistence type="inferred from homology"/>
<dbReference type="PANTHER" id="PTHR43025">
    <property type="entry name" value="MONOGALACTOSYLDIACYLGLYCEROL SYNTHASE"/>
    <property type="match status" value="1"/>
</dbReference>
<comment type="caution">
    <text evidence="8">The sequence shown here is derived from an EMBL/GenBank/DDBJ whole genome shotgun (WGS) entry which is preliminary data.</text>
</comment>
<evidence type="ECO:0000256" key="4">
    <source>
        <dbReference type="ARBA" id="ARBA00022679"/>
    </source>
</evidence>
<keyword evidence="3" id="KW-0328">Glycosyltransferase</keyword>
<dbReference type="SUPFAM" id="SSF53756">
    <property type="entry name" value="UDP-Glycosyltransferase/glycogen phosphorylase"/>
    <property type="match status" value="1"/>
</dbReference>
<evidence type="ECO:0000256" key="3">
    <source>
        <dbReference type="ARBA" id="ARBA00022676"/>
    </source>
</evidence>
<protein>
    <recommendedName>
        <fullName evidence="2">monogalactosyldiacylglycerol synthase</fullName>
        <ecNumber evidence="2">2.4.1.46</ecNumber>
    </recommendedName>
</protein>
<evidence type="ECO:0000259" key="6">
    <source>
        <dbReference type="Pfam" id="PF04101"/>
    </source>
</evidence>
<organism evidence="8 9">
    <name type="scientific">Stephania yunnanensis</name>
    <dbReference type="NCBI Taxonomy" id="152371"/>
    <lineage>
        <taxon>Eukaryota</taxon>
        <taxon>Viridiplantae</taxon>
        <taxon>Streptophyta</taxon>
        <taxon>Embryophyta</taxon>
        <taxon>Tracheophyta</taxon>
        <taxon>Spermatophyta</taxon>
        <taxon>Magnoliopsida</taxon>
        <taxon>Ranunculales</taxon>
        <taxon>Menispermaceae</taxon>
        <taxon>Menispermoideae</taxon>
        <taxon>Cissampelideae</taxon>
        <taxon>Stephania</taxon>
    </lineage>
</organism>
<dbReference type="EMBL" id="JBBNAF010000011">
    <property type="protein sequence ID" value="KAK9098111.1"/>
    <property type="molecule type" value="Genomic_DNA"/>
</dbReference>
<dbReference type="CDD" id="cd17507">
    <property type="entry name" value="GT28_Beta-DGS-like"/>
    <property type="match status" value="1"/>
</dbReference>
<evidence type="ECO:0000256" key="1">
    <source>
        <dbReference type="ARBA" id="ARBA00006962"/>
    </source>
</evidence>
<sequence>MRSSAVTPEPTKFFDVLSNWESLSFNSKGFHKWGLRESACNVPDVLSFDGFGGFGEKPKVVASLGVSRSSFRIQRFWNEFNRAVRLHCGGIPIGFSSISVNSSDNGLKENGETVLGEEELSLNGVGRESPKKVLILMSDTGGGHRASAEAIKAAFNEAFGEEYQVFITDLWTDHTPWPFNQLPRSYNFLVKHGTLWKMTYYGTAPRVVHQSNFAATSMFIARKVAKGLMKYRPDIIISVHPLMQHVPLRILRARGLLEKIVFTTVVTDLSTCHPTWFHKLVTRCYCPSAEVAKRATKAGLKPSQIKVYGLPVRPSFIKPIRPKDVLRRELGMDEELPAVLLMGGGEGMGPIEATARALGNSLYDKYNGEPVGQVLVICGRNKKLADRLRSIKWKIPVQVKGFVTKMEECMGACDCIITKAGPGTIAEAMIRGLPIILNDYIAGQEVGNVPYVVENGCGVFSKSPKQIANIVAQWFGPKVDELRTMSQNCLKLARPDAVFKIVHDLHELVRQRSMLVPQTSERQIVCIAILS</sequence>
<feature type="domain" description="Diacylglycerol glucosyltransferase N-terminal" evidence="7">
    <location>
        <begin position="144"/>
        <end position="312"/>
    </location>
</feature>
<dbReference type="PANTHER" id="PTHR43025:SF3">
    <property type="entry name" value="MONOGALACTOSYLDIACYLGLYCEROL SYNTHASE 1, CHLOROPLASTIC"/>
    <property type="match status" value="1"/>
</dbReference>
<evidence type="ECO:0000256" key="5">
    <source>
        <dbReference type="ARBA" id="ARBA00046299"/>
    </source>
</evidence>
<dbReference type="AlphaFoldDB" id="A0AAP0ERL8"/>
<evidence type="ECO:0000313" key="8">
    <source>
        <dbReference type="EMBL" id="KAK9098111.1"/>
    </source>
</evidence>